<dbReference type="PANTHER" id="PTHR46100:SF4">
    <property type="entry name" value="USPA DOMAIN-CONTAINING PROTEIN"/>
    <property type="match status" value="1"/>
</dbReference>
<dbReference type="OrthoDB" id="152484at2"/>
<dbReference type="RefSeq" id="WP_014827287.1">
    <property type="nucleotide sequence ID" value="NC_018068.1"/>
</dbReference>
<dbReference type="InterPro" id="IPR006015">
    <property type="entry name" value="Universal_stress_UspA"/>
</dbReference>
<comment type="similarity">
    <text evidence="1">Belongs to the universal stress protein A family.</text>
</comment>
<dbReference type="Proteomes" id="UP000002892">
    <property type="component" value="Chromosome"/>
</dbReference>
<name>I4D660_DESAJ</name>
<dbReference type="AlphaFoldDB" id="I4D660"/>
<protein>
    <submittedName>
        <fullName evidence="3">Universal stress protein UspA-like protein</fullName>
    </submittedName>
</protein>
<dbReference type="HOGENOM" id="CLU_049301_16_2_9"/>
<dbReference type="PRINTS" id="PR01438">
    <property type="entry name" value="UNVRSLSTRESS"/>
</dbReference>
<sequence length="178" mass="20361">MSQIFKVLLYSDGSRQSFSAAVYTAALLKKIPNMYLSIVEVQERDESHAVSDVNWRDYWFINSASEWKRIVIDDADQVVKKHSEKILHETEKIFLENEKNINYQIIYSNPSISETVEALVSYAALRSFRLIIMGTRGLTSMQGLILGCLAHNLLNKSSIPVLLVKKLPQEFIDSFCLK</sequence>
<dbReference type="EMBL" id="CP003639">
    <property type="protein sequence ID" value="AFM41284.1"/>
    <property type="molecule type" value="Genomic_DNA"/>
</dbReference>
<dbReference type="STRING" id="646529.Desaci_2331"/>
<gene>
    <name evidence="3" type="ordered locus">Desaci_2331</name>
</gene>
<dbReference type="PANTHER" id="PTHR46100">
    <property type="entry name" value="IMP2'P"/>
    <property type="match status" value="1"/>
</dbReference>
<evidence type="ECO:0000313" key="3">
    <source>
        <dbReference type="EMBL" id="AFM41284.1"/>
    </source>
</evidence>
<dbReference type="eggNOG" id="COG0589">
    <property type="taxonomic scope" value="Bacteria"/>
</dbReference>
<evidence type="ECO:0000313" key="4">
    <source>
        <dbReference type="Proteomes" id="UP000002892"/>
    </source>
</evidence>
<dbReference type="SUPFAM" id="SSF52402">
    <property type="entry name" value="Adenine nucleotide alpha hydrolases-like"/>
    <property type="match status" value="1"/>
</dbReference>
<organism evidence="3 4">
    <name type="scientific">Desulfosporosinus acidiphilus (strain DSM 22704 / JCM 16185 / SJ4)</name>
    <dbReference type="NCBI Taxonomy" id="646529"/>
    <lineage>
        <taxon>Bacteria</taxon>
        <taxon>Bacillati</taxon>
        <taxon>Bacillota</taxon>
        <taxon>Clostridia</taxon>
        <taxon>Eubacteriales</taxon>
        <taxon>Desulfitobacteriaceae</taxon>
        <taxon>Desulfosporosinus</taxon>
    </lineage>
</organism>
<dbReference type="Gene3D" id="3.40.50.620">
    <property type="entry name" value="HUPs"/>
    <property type="match status" value="1"/>
</dbReference>
<dbReference type="InterPro" id="IPR014729">
    <property type="entry name" value="Rossmann-like_a/b/a_fold"/>
</dbReference>
<evidence type="ECO:0000256" key="1">
    <source>
        <dbReference type="ARBA" id="ARBA00008791"/>
    </source>
</evidence>
<keyword evidence="4" id="KW-1185">Reference proteome</keyword>
<dbReference type="KEGG" id="dai:Desaci_2331"/>
<dbReference type="Pfam" id="PF00582">
    <property type="entry name" value="Usp"/>
    <property type="match status" value="1"/>
</dbReference>
<evidence type="ECO:0000259" key="2">
    <source>
        <dbReference type="Pfam" id="PF00582"/>
    </source>
</evidence>
<dbReference type="CDD" id="cd00293">
    <property type="entry name" value="USP-like"/>
    <property type="match status" value="1"/>
</dbReference>
<feature type="domain" description="UspA" evidence="2">
    <location>
        <begin position="6"/>
        <end position="165"/>
    </location>
</feature>
<dbReference type="InterPro" id="IPR006016">
    <property type="entry name" value="UspA"/>
</dbReference>
<proteinExistence type="inferred from homology"/>
<accession>I4D660</accession>
<reference evidence="3 4" key="1">
    <citation type="journal article" date="2012" name="J. Bacteriol.">
        <title>Complete genome sequences of Desulfosporosinus orientis DSM765T, Desulfosporosinus youngiae DSM17734T, Desulfosporosinus meridiei DSM13257T, and Desulfosporosinus acidiphilus DSM22704T.</title>
        <authorList>
            <person name="Pester M."/>
            <person name="Brambilla E."/>
            <person name="Alazard D."/>
            <person name="Rattei T."/>
            <person name="Weinmaier T."/>
            <person name="Han J."/>
            <person name="Lucas S."/>
            <person name="Lapidus A."/>
            <person name="Cheng J.F."/>
            <person name="Goodwin L."/>
            <person name="Pitluck S."/>
            <person name="Peters L."/>
            <person name="Ovchinnikova G."/>
            <person name="Teshima H."/>
            <person name="Detter J.C."/>
            <person name="Han C.S."/>
            <person name="Tapia R."/>
            <person name="Land M.L."/>
            <person name="Hauser L."/>
            <person name="Kyrpides N.C."/>
            <person name="Ivanova N.N."/>
            <person name="Pagani I."/>
            <person name="Huntmann M."/>
            <person name="Wei C.L."/>
            <person name="Davenport K.W."/>
            <person name="Daligault H."/>
            <person name="Chain P.S."/>
            <person name="Chen A."/>
            <person name="Mavromatis K."/>
            <person name="Markowitz V."/>
            <person name="Szeto E."/>
            <person name="Mikhailova N."/>
            <person name="Pati A."/>
            <person name="Wagner M."/>
            <person name="Woyke T."/>
            <person name="Ollivier B."/>
            <person name="Klenk H.P."/>
            <person name="Spring S."/>
            <person name="Loy A."/>
        </authorList>
    </citation>
    <scope>NUCLEOTIDE SEQUENCE [LARGE SCALE GENOMIC DNA]</scope>
    <source>
        <strain evidence="4">DSM 22704 / JCM 16185 / SJ4</strain>
    </source>
</reference>